<keyword evidence="5" id="KW-0472">Membrane</keyword>
<reference evidence="9" key="2">
    <citation type="submission" date="2021-03" db="UniProtKB">
        <authorList>
            <consortium name="EnsemblPlants"/>
        </authorList>
    </citation>
    <scope>IDENTIFICATION</scope>
</reference>
<evidence type="ECO:0000256" key="1">
    <source>
        <dbReference type="ARBA" id="ARBA00004370"/>
    </source>
</evidence>
<dbReference type="CDD" id="cd09629">
    <property type="entry name" value="DOMON_CIL1_like"/>
    <property type="match status" value="1"/>
</dbReference>
<feature type="signal peptide" evidence="7">
    <location>
        <begin position="1"/>
        <end position="23"/>
    </location>
</feature>
<reference evidence="9" key="1">
    <citation type="journal article" date="2017" name="Nature">
        <title>The genome of Chenopodium quinoa.</title>
        <authorList>
            <person name="Jarvis D.E."/>
            <person name="Ho Y.S."/>
            <person name="Lightfoot D.J."/>
            <person name="Schmoeckel S.M."/>
            <person name="Li B."/>
            <person name="Borm T.J.A."/>
            <person name="Ohyanagi H."/>
            <person name="Mineta K."/>
            <person name="Michell C.T."/>
            <person name="Saber N."/>
            <person name="Kharbatia N.M."/>
            <person name="Rupper R.R."/>
            <person name="Sharp A.R."/>
            <person name="Dally N."/>
            <person name="Boughton B.A."/>
            <person name="Woo Y.H."/>
            <person name="Gao G."/>
            <person name="Schijlen E.G.W.M."/>
            <person name="Guo X."/>
            <person name="Momin A.A."/>
            <person name="Negrao S."/>
            <person name="Al-Babili S."/>
            <person name="Gehring C."/>
            <person name="Roessner U."/>
            <person name="Jung C."/>
            <person name="Murphy K."/>
            <person name="Arold S.T."/>
            <person name="Gojobori T."/>
            <person name="van der Linden C.G."/>
            <person name="van Loo E.N."/>
            <person name="Jellen E.N."/>
            <person name="Maughan P.J."/>
            <person name="Tester M."/>
        </authorList>
    </citation>
    <scope>NUCLEOTIDE SEQUENCE [LARGE SCALE GENOMIC DNA]</scope>
    <source>
        <strain evidence="9">cv. PI 614886</strain>
    </source>
</reference>
<keyword evidence="10" id="KW-1185">Reference proteome</keyword>
<evidence type="ECO:0000256" key="2">
    <source>
        <dbReference type="ARBA" id="ARBA00022448"/>
    </source>
</evidence>
<sequence>MSSSIYIIFSLSLFSLFIHPTFSQTTCKSLKLSSNVTFENCNDLPTLDAILHWTYNPSKSSLSVAFTASPPQPDGWVGWGLNPTAPGMKGAQVLVAHKGKDSVTVDTYDLRDYHDIKKGPISYNVSSLSAEETSGKITVFGTWVIPKGESTVNSVWQVGPMMKGDIAKHAMEPANRNAMLKLSLTGAGAPGGSPAGSPSGSSTDGSAPPPGTGAGERLVSGVLALGAIVVSMVV</sequence>
<proteinExistence type="predicted"/>
<dbReference type="InterPro" id="IPR005018">
    <property type="entry name" value="DOMON_domain"/>
</dbReference>
<evidence type="ECO:0000256" key="5">
    <source>
        <dbReference type="ARBA" id="ARBA00023136"/>
    </source>
</evidence>
<accession>A0A803KQ85</accession>
<evidence type="ECO:0000256" key="4">
    <source>
        <dbReference type="ARBA" id="ARBA00022982"/>
    </source>
</evidence>
<dbReference type="Pfam" id="PF04526">
    <property type="entry name" value="DUF568"/>
    <property type="match status" value="1"/>
</dbReference>
<keyword evidence="3 7" id="KW-0732">Signal</keyword>
<comment type="subcellular location">
    <subcellularLocation>
        <location evidence="1">Membrane</location>
    </subcellularLocation>
</comment>
<feature type="domain" description="DOMON" evidence="8">
    <location>
        <begin position="47"/>
        <end position="159"/>
    </location>
</feature>
<evidence type="ECO:0000256" key="3">
    <source>
        <dbReference type="ARBA" id="ARBA00022729"/>
    </source>
</evidence>
<protein>
    <recommendedName>
        <fullName evidence="8">DOMON domain-containing protein</fullName>
    </recommendedName>
</protein>
<evidence type="ECO:0000259" key="8">
    <source>
        <dbReference type="PROSITE" id="PS50836"/>
    </source>
</evidence>
<feature type="chain" id="PRO_5031341979" description="DOMON domain-containing protein" evidence="7">
    <location>
        <begin position="24"/>
        <end position="234"/>
    </location>
</feature>
<evidence type="ECO:0000256" key="6">
    <source>
        <dbReference type="SAM" id="MobiDB-lite"/>
    </source>
</evidence>
<dbReference type="PANTHER" id="PTHR23130:SF157">
    <property type="entry name" value="AUXIN-INDUCED IN ROOT CULTURES PROTEIN 12"/>
    <property type="match status" value="1"/>
</dbReference>
<name>A0A803KQ85_CHEQI</name>
<dbReference type="EnsemblPlants" id="AUR62001191-RA">
    <property type="protein sequence ID" value="AUR62001191-RA:cds"/>
    <property type="gene ID" value="AUR62001191"/>
</dbReference>
<evidence type="ECO:0000256" key="7">
    <source>
        <dbReference type="SAM" id="SignalP"/>
    </source>
</evidence>
<dbReference type="OMA" id="SKSYASC"/>
<dbReference type="PROSITE" id="PS50836">
    <property type="entry name" value="DOMON"/>
    <property type="match status" value="1"/>
</dbReference>
<dbReference type="InterPro" id="IPR045265">
    <property type="entry name" value="AIR12_DOMON"/>
</dbReference>
<organism evidence="9 10">
    <name type="scientific">Chenopodium quinoa</name>
    <name type="common">Quinoa</name>
    <dbReference type="NCBI Taxonomy" id="63459"/>
    <lineage>
        <taxon>Eukaryota</taxon>
        <taxon>Viridiplantae</taxon>
        <taxon>Streptophyta</taxon>
        <taxon>Embryophyta</taxon>
        <taxon>Tracheophyta</taxon>
        <taxon>Spermatophyta</taxon>
        <taxon>Magnoliopsida</taxon>
        <taxon>eudicotyledons</taxon>
        <taxon>Gunneridae</taxon>
        <taxon>Pentapetalae</taxon>
        <taxon>Caryophyllales</taxon>
        <taxon>Chenopodiaceae</taxon>
        <taxon>Chenopodioideae</taxon>
        <taxon>Atripliceae</taxon>
        <taxon>Chenopodium</taxon>
    </lineage>
</organism>
<evidence type="ECO:0000313" key="10">
    <source>
        <dbReference type="Proteomes" id="UP000596660"/>
    </source>
</evidence>
<evidence type="ECO:0000313" key="9">
    <source>
        <dbReference type="EnsemblPlants" id="AUR62001191-RA:cds"/>
    </source>
</evidence>
<keyword evidence="4" id="KW-0249">Electron transport</keyword>
<keyword evidence="2" id="KW-0813">Transport</keyword>
<feature type="compositionally biased region" description="Low complexity" evidence="6">
    <location>
        <begin position="195"/>
        <end position="206"/>
    </location>
</feature>
<dbReference type="AlphaFoldDB" id="A0A803KQ85"/>
<feature type="region of interest" description="Disordered" evidence="6">
    <location>
        <begin position="184"/>
        <end position="215"/>
    </location>
</feature>
<dbReference type="PANTHER" id="PTHR23130">
    <property type="entry name" value="CYTOCHROME B561 AND DOMON DOMAIN-CONTAINING PROTEIN"/>
    <property type="match status" value="1"/>
</dbReference>
<dbReference type="Gramene" id="AUR62001191-RA">
    <property type="protein sequence ID" value="AUR62001191-RA:cds"/>
    <property type="gene ID" value="AUR62001191"/>
</dbReference>
<dbReference type="Proteomes" id="UP000596660">
    <property type="component" value="Unplaced"/>
</dbReference>
<dbReference type="GO" id="GO:0016020">
    <property type="term" value="C:membrane"/>
    <property type="evidence" value="ECO:0007669"/>
    <property type="project" value="UniProtKB-SubCell"/>
</dbReference>